<gene>
    <name evidence="1" type="ORF">GCM10009767_02410</name>
</gene>
<name>A0ABN2K2V3_9MICC</name>
<accession>A0ABN2K2V3</accession>
<evidence type="ECO:0000313" key="2">
    <source>
        <dbReference type="Proteomes" id="UP001501204"/>
    </source>
</evidence>
<sequence>MDTAPPLDRRAARGRCVQLGTGLLDEAGGTKLVDLLGLLSALQRELLHLRTFRAFAGNSSMGFD</sequence>
<protein>
    <recommendedName>
        <fullName evidence="3">Transposase</fullName>
    </recommendedName>
</protein>
<comment type="caution">
    <text evidence="1">The sequence shown here is derived from an EMBL/GenBank/DDBJ whole genome shotgun (WGS) entry which is preliminary data.</text>
</comment>
<organism evidence="1 2">
    <name type="scientific">Kocuria aegyptia</name>
    <dbReference type="NCBI Taxonomy" id="330943"/>
    <lineage>
        <taxon>Bacteria</taxon>
        <taxon>Bacillati</taxon>
        <taxon>Actinomycetota</taxon>
        <taxon>Actinomycetes</taxon>
        <taxon>Micrococcales</taxon>
        <taxon>Micrococcaceae</taxon>
        <taxon>Kocuria</taxon>
    </lineage>
</organism>
<dbReference type="EMBL" id="BAAAOA010000005">
    <property type="protein sequence ID" value="GAA1747230.1"/>
    <property type="molecule type" value="Genomic_DNA"/>
</dbReference>
<dbReference type="Proteomes" id="UP001501204">
    <property type="component" value="Unassembled WGS sequence"/>
</dbReference>
<reference evidence="1 2" key="1">
    <citation type="journal article" date="2019" name="Int. J. Syst. Evol. Microbiol.">
        <title>The Global Catalogue of Microorganisms (GCM) 10K type strain sequencing project: providing services to taxonomists for standard genome sequencing and annotation.</title>
        <authorList>
            <consortium name="The Broad Institute Genomics Platform"/>
            <consortium name="The Broad Institute Genome Sequencing Center for Infectious Disease"/>
            <person name="Wu L."/>
            <person name="Ma J."/>
        </authorList>
    </citation>
    <scope>NUCLEOTIDE SEQUENCE [LARGE SCALE GENOMIC DNA]</scope>
    <source>
        <strain evidence="1 2">JCM 14735</strain>
    </source>
</reference>
<evidence type="ECO:0008006" key="3">
    <source>
        <dbReference type="Google" id="ProtNLM"/>
    </source>
</evidence>
<evidence type="ECO:0000313" key="1">
    <source>
        <dbReference type="EMBL" id="GAA1747230.1"/>
    </source>
</evidence>
<proteinExistence type="predicted"/>
<keyword evidence="2" id="KW-1185">Reference proteome</keyword>